<dbReference type="GO" id="GO:0000278">
    <property type="term" value="P:mitotic cell cycle"/>
    <property type="evidence" value="ECO:0007669"/>
    <property type="project" value="TreeGrafter"/>
</dbReference>
<accession>A0AAP0RBU9</accession>
<keyword evidence="7" id="KW-1185">Reference proteome</keyword>
<dbReference type="PANTHER" id="PTHR19302:SF33">
    <property type="entry name" value="GAMMA-TUBULIN COMPLEX COMPONENT 5"/>
    <property type="match status" value="1"/>
</dbReference>
<evidence type="ECO:0000313" key="6">
    <source>
        <dbReference type="EMBL" id="KAK9274171.1"/>
    </source>
</evidence>
<evidence type="ECO:0000313" key="7">
    <source>
        <dbReference type="Proteomes" id="UP001415857"/>
    </source>
</evidence>
<evidence type="ECO:0000259" key="5">
    <source>
        <dbReference type="Pfam" id="PF17681"/>
    </source>
</evidence>
<comment type="subcellular location">
    <subcellularLocation>
        <location evidence="4">Cytoplasm</location>
        <location evidence="4">Cytoskeleton</location>
        <location evidence="4">Microtubule organizing center</location>
    </subcellularLocation>
</comment>
<dbReference type="GO" id="GO:0005874">
    <property type="term" value="C:microtubule"/>
    <property type="evidence" value="ECO:0007669"/>
    <property type="project" value="UniProtKB-KW"/>
</dbReference>
<evidence type="ECO:0000256" key="2">
    <source>
        <dbReference type="ARBA" id="ARBA00022701"/>
    </source>
</evidence>
<dbReference type="GO" id="GO:0000930">
    <property type="term" value="C:gamma-tubulin complex"/>
    <property type="evidence" value="ECO:0007669"/>
    <property type="project" value="TreeGrafter"/>
</dbReference>
<dbReference type="AlphaFoldDB" id="A0AAP0RBU9"/>
<sequence length="295" mass="33269">MEVSNSLINRLYAEFSDGIHFATPISSLRTNEVDLVRGVLQILQGTSSSLFYWDHVGQSFCAKSGIYLTHLSHTSLHVVLNQFMYAATCLKLVEIAINKVEVSMRLAPPTLRAFACSVSAWLKRLQHISLKEEVRISNDTVTTPTLLGLASSLSSLCSGAEYLWQIVHGAIPQVWFEPGSSVPAAEMAVHVLDHLYKKLNEVCLVQGGEEEAYLMLLYIFVGSLLPYVELLDSWLYEGTLDDPFEEMFFYANKAMSIYEAEFWEKSYLLRPIQYRKLDVDLPAINCSSDQCTFKN</sequence>
<comment type="similarity">
    <text evidence="4">Belongs to the TUBGCP family.</text>
</comment>
<organism evidence="6 7">
    <name type="scientific">Liquidambar formosana</name>
    <name type="common">Formosan gum</name>
    <dbReference type="NCBI Taxonomy" id="63359"/>
    <lineage>
        <taxon>Eukaryota</taxon>
        <taxon>Viridiplantae</taxon>
        <taxon>Streptophyta</taxon>
        <taxon>Embryophyta</taxon>
        <taxon>Tracheophyta</taxon>
        <taxon>Spermatophyta</taxon>
        <taxon>Magnoliopsida</taxon>
        <taxon>eudicotyledons</taxon>
        <taxon>Gunneridae</taxon>
        <taxon>Pentapetalae</taxon>
        <taxon>Saxifragales</taxon>
        <taxon>Altingiaceae</taxon>
        <taxon>Liquidambar</taxon>
    </lineage>
</organism>
<reference evidence="6 7" key="1">
    <citation type="journal article" date="2024" name="Plant J.">
        <title>Genome sequences and population genomics reveal climatic adaptation and genomic divergence between two closely related sweetgum species.</title>
        <authorList>
            <person name="Xu W.Q."/>
            <person name="Ren C.Q."/>
            <person name="Zhang X.Y."/>
            <person name="Comes H.P."/>
            <person name="Liu X.H."/>
            <person name="Li Y.G."/>
            <person name="Kettle C.J."/>
            <person name="Jalonen R."/>
            <person name="Gaisberger H."/>
            <person name="Ma Y.Z."/>
            <person name="Qiu Y.X."/>
        </authorList>
    </citation>
    <scope>NUCLEOTIDE SEQUENCE [LARGE SCALE GENOMIC DNA]</scope>
    <source>
        <strain evidence="6">Hangzhou</strain>
    </source>
</reference>
<dbReference type="EMBL" id="JBBPBK010000012">
    <property type="protein sequence ID" value="KAK9274171.1"/>
    <property type="molecule type" value="Genomic_DNA"/>
</dbReference>
<name>A0AAP0RBU9_LIQFO</name>
<dbReference type="GO" id="GO:0051225">
    <property type="term" value="P:spindle assembly"/>
    <property type="evidence" value="ECO:0007669"/>
    <property type="project" value="TreeGrafter"/>
</dbReference>
<dbReference type="GO" id="GO:0043015">
    <property type="term" value="F:gamma-tubulin binding"/>
    <property type="evidence" value="ECO:0007669"/>
    <property type="project" value="InterPro"/>
</dbReference>
<dbReference type="GO" id="GO:0000922">
    <property type="term" value="C:spindle pole"/>
    <property type="evidence" value="ECO:0007669"/>
    <property type="project" value="InterPro"/>
</dbReference>
<keyword evidence="3 4" id="KW-0206">Cytoskeleton</keyword>
<comment type="function">
    <text evidence="4">Component of the gamma-tubulin ring complex (gTuRC) which mediates microtubule nucleation.</text>
</comment>
<keyword evidence="2 4" id="KW-0493">Microtubule</keyword>
<dbReference type="InterPro" id="IPR041470">
    <property type="entry name" value="GCP_N"/>
</dbReference>
<proteinExistence type="inferred from homology"/>
<dbReference type="PANTHER" id="PTHR19302">
    <property type="entry name" value="GAMMA TUBULIN COMPLEX PROTEIN"/>
    <property type="match status" value="1"/>
</dbReference>
<comment type="caution">
    <text evidence="6">The sequence shown here is derived from an EMBL/GenBank/DDBJ whole genome shotgun (WGS) entry which is preliminary data.</text>
</comment>
<keyword evidence="1 4" id="KW-0963">Cytoplasm</keyword>
<dbReference type="Proteomes" id="UP001415857">
    <property type="component" value="Unassembled WGS sequence"/>
</dbReference>
<protein>
    <recommendedName>
        <fullName evidence="4">Gamma-tubulin complex component</fullName>
    </recommendedName>
</protein>
<evidence type="ECO:0000256" key="4">
    <source>
        <dbReference type="RuleBase" id="RU363050"/>
    </source>
</evidence>
<evidence type="ECO:0000256" key="1">
    <source>
        <dbReference type="ARBA" id="ARBA00022490"/>
    </source>
</evidence>
<dbReference type="GO" id="GO:0031122">
    <property type="term" value="P:cytoplasmic microtubule organization"/>
    <property type="evidence" value="ECO:0007669"/>
    <property type="project" value="TreeGrafter"/>
</dbReference>
<dbReference type="GO" id="GO:0051321">
    <property type="term" value="P:meiotic cell cycle"/>
    <property type="evidence" value="ECO:0007669"/>
    <property type="project" value="TreeGrafter"/>
</dbReference>
<dbReference type="GO" id="GO:0051011">
    <property type="term" value="F:microtubule minus-end binding"/>
    <property type="evidence" value="ECO:0007669"/>
    <property type="project" value="TreeGrafter"/>
</dbReference>
<gene>
    <name evidence="6" type="ORF">L1049_018985</name>
</gene>
<dbReference type="Pfam" id="PF17681">
    <property type="entry name" value="GCP_N_terminal"/>
    <property type="match status" value="1"/>
</dbReference>
<dbReference type="InterPro" id="IPR007259">
    <property type="entry name" value="GCP"/>
</dbReference>
<feature type="domain" description="Gamma tubulin complex component protein N-terminal" evidence="5">
    <location>
        <begin position="36"/>
        <end position="271"/>
    </location>
</feature>
<evidence type="ECO:0000256" key="3">
    <source>
        <dbReference type="ARBA" id="ARBA00023212"/>
    </source>
</evidence>
<dbReference type="GO" id="GO:0007020">
    <property type="term" value="P:microtubule nucleation"/>
    <property type="evidence" value="ECO:0007669"/>
    <property type="project" value="InterPro"/>
</dbReference>